<comment type="caution">
    <text evidence="1">The sequence shown here is derived from an EMBL/GenBank/DDBJ whole genome shotgun (WGS) entry which is preliminary data.</text>
</comment>
<name>A0A0W0GGL5_9CHLR</name>
<dbReference type="PROSITE" id="PS51257">
    <property type="entry name" value="PROKAR_LIPOPROTEIN"/>
    <property type="match status" value="1"/>
</dbReference>
<organism evidence="1 2">
    <name type="scientific">Dehalogenimonas alkenigignens</name>
    <dbReference type="NCBI Taxonomy" id="1217799"/>
    <lineage>
        <taxon>Bacteria</taxon>
        <taxon>Bacillati</taxon>
        <taxon>Chloroflexota</taxon>
        <taxon>Dehalococcoidia</taxon>
        <taxon>Dehalococcoidales</taxon>
        <taxon>Dehalococcoidaceae</taxon>
        <taxon>Dehalogenimonas</taxon>
    </lineage>
</organism>
<accession>A0A0W0GGL5</accession>
<keyword evidence="2" id="KW-1185">Reference proteome</keyword>
<evidence type="ECO:0000313" key="2">
    <source>
        <dbReference type="Proteomes" id="UP000053947"/>
    </source>
</evidence>
<dbReference type="EMBL" id="LFDV01000002">
    <property type="protein sequence ID" value="KTB47705.1"/>
    <property type="molecule type" value="Genomic_DNA"/>
</dbReference>
<proteinExistence type="predicted"/>
<reference evidence="1 2" key="1">
    <citation type="submission" date="2015-06" db="EMBL/GenBank/DDBJ databases">
        <title>Genome sequence of the organohalide-respiring Dehalogenimonas alkenigignens type strain (IP3-3T).</title>
        <authorList>
            <person name="Key T.A."/>
            <person name="Richmond D.P."/>
            <person name="Bowman K.S."/>
            <person name="Cho Y.-J."/>
            <person name="Chun J."/>
            <person name="da Costa M.S."/>
            <person name="Rainey F.A."/>
            <person name="Moe W.M."/>
        </authorList>
    </citation>
    <scope>NUCLEOTIDE SEQUENCE [LARGE SCALE GENOMIC DNA]</scope>
    <source>
        <strain evidence="1 2">IP3-3</strain>
    </source>
</reference>
<dbReference type="STRING" id="1217799.DEALK_05500"/>
<evidence type="ECO:0008006" key="3">
    <source>
        <dbReference type="Google" id="ProtNLM"/>
    </source>
</evidence>
<evidence type="ECO:0000313" key="1">
    <source>
        <dbReference type="EMBL" id="KTB47705.1"/>
    </source>
</evidence>
<protein>
    <recommendedName>
        <fullName evidence="3">Prokaryotic membrane lipoprotein lipid attachment site</fullName>
    </recommendedName>
</protein>
<gene>
    <name evidence="1" type="ORF">DEALK_05500</name>
</gene>
<dbReference type="AlphaFoldDB" id="A0A0W0GGL5"/>
<sequence>MTKMDTRSGKWALAPPAVFVVAAAMLLAGCSFNLAIPGVNQPPPATLSAPDINAGWNSIAGALSYDGRQPPYRLYPDGPLVKLINNAAARDVSWAELMAFVRSDATDLNAYLPDRYMCGGFALDLHNAAEAAGIRAAWVAIDFIGESVGHAATAFQTTDRGLVVIDDTSSYSSGGQALGEGENHSYDKVAYIIIGRDYGVIPLEAAGSPLYNDYLAYLEQFRVFDEKRQAYEREAAAYEAELAGRTRLKEPEYSYFMSWHKRLQAMKEELNELGESLGSYYWESLGVVSEVKIYW</sequence>
<dbReference type="Proteomes" id="UP000053947">
    <property type="component" value="Unassembled WGS sequence"/>
</dbReference>